<name>X0X3Y2_9ZZZZ</name>
<organism evidence="1">
    <name type="scientific">marine sediment metagenome</name>
    <dbReference type="NCBI Taxonomy" id="412755"/>
    <lineage>
        <taxon>unclassified sequences</taxon>
        <taxon>metagenomes</taxon>
        <taxon>ecological metagenomes</taxon>
    </lineage>
</organism>
<evidence type="ECO:0000313" key="1">
    <source>
        <dbReference type="EMBL" id="GAG19706.1"/>
    </source>
</evidence>
<gene>
    <name evidence="1" type="ORF">S01H1_58449</name>
</gene>
<reference evidence="1" key="1">
    <citation type="journal article" date="2014" name="Front. Microbiol.">
        <title>High frequency of phylogenetically diverse reductive dehalogenase-homologous genes in deep subseafloor sedimentary metagenomes.</title>
        <authorList>
            <person name="Kawai M."/>
            <person name="Futagami T."/>
            <person name="Toyoda A."/>
            <person name="Takaki Y."/>
            <person name="Nishi S."/>
            <person name="Hori S."/>
            <person name="Arai W."/>
            <person name="Tsubouchi T."/>
            <person name="Morono Y."/>
            <person name="Uchiyama I."/>
            <person name="Ito T."/>
            <person name="Fujiyama A."/>
            <person name="Inagaki F."/>
            <person name="Takami H."/>
        </authorList>
    </citation>
    <scope>NUCLEOTIDE SEQUENCE</scope>
    <source>
        <strain evidence="1">Expedition CK06-06</strain>
    </source>
</reference>
<protein>
    <submittedName>
        <fullName evidence="1">Uncharacterized protein</fullName>
    </submittedName>
</protein>
<dbReference type="EMBL" id="BARS01038183">
    <property type="protein sequence ID" value="GAG19706.1"/>
    <property type="molecule type" value="Genomic_DNA"/>
</dbReference>
<feature type="non-terminal residue" evidence="1">
    <location>
        <position position="1"/>
    </location>
</feature>
<comment type="caution">
    <text evidence="1">The sequence shown here is derived from an EMBL/GenBank/DDBJ whole genome shotgun (WGS) entry which is preliminary data.</text>
</comment>
<sequence length="54" mass="6568">ISDKEVCMVKVEKSFNYMYLRKNNKKILYVRLGNRTKPLDDPEEIIEYIEEDKK</sequence>
<dbReference type="AlphaFoldDB" id="X0X3Y2"/>
<accession>X0X3Y2</accession>
<proteinExistence type="predicted"/>